<name>A0A2T6G3K0_9BACL</name>
<accession>A0A2T6G3K0</accession>
<dbReference type="Proteomes" id="UP000244184">
    <property type="component" value="Unassembled WGS sequence"/>
</dbReference>
<sequence>MRGAPYSSLRNRYSKAFLLSESIVNHESWRGIPYHSLLIVQDKSGFRNISNQSSFLEASEADFKKGCVEIVPKEAKYEVTFKYSHYCGKPARYDKKYHLLTEKVFELSPGEYGRILYNGRHIATDTGEWYYELHILNAFHTKERNPKLFVNRSPLKEYRQIEVLF</sequence>
<gene>
    <name evidence="1" type="ORF">C8Z91_14200</name>
</gene>
<reference evidence="1 2" key="1">
    <citation type="submission" date="2018-03" db="EMBL/GenBank/DDBJ databases">
        <title>Genome sequence of Paenibacillus elgii strain AC13 an antimicrobial compound producing bacteria.</title>
        <authorList>
            <person name="Kurokawa A.S."/>
            <person name="Araujo J.F."/>
            <person name="Costa R.A."/>
            <person name="Ortega D.B."/>
            <person name="Pires A.S."/>
            <person name="Pappas G.J.Jr."/>
            <person name="Franco O.L."/>
            <person name="Barreto C."/>
            <person name="Magalhaes B.S."/>
            <person name="Kruger R.H."/>
        </authorList>
    </citation>
    <scope>NUCLEOTIDE SEQUENCE [LARGE SCALE GENOMIC DNA]</scope>
    <source>
        <strain evidence="1 2">AC13</strain>
    </source>
</reference>
<organism evidence="1 2">
    <name type="scientific">Paenibacillus elgii</name>
    <dbReference type="NCBI Taxonomy" id="189691"/>
    <lineage>
        <taxon>Bacteria</taxon>
        <taxon>Bacillati</taxon>
        <taxon>Bacillota</taxon>
        <taxon>Bacilli</taxon>
        <taxon>Bacillales</taxon>
        <taxon>Paenibacillaceae</taxon>
        <taxon>Paenibacillus</taxon>
    </lineage>
</organism>
<dbReference type="AlphaFoldDB" id="A0A2T6G3K0"/>
<protein>
    <submittedName>
        <fullName evidence="1">Uncharacterized protein</fullName>
    </submittedName>
</protein>
<comment type="caution">
    <text evidence="1">The sequence shown here is derived from an EMBL/GenBank/DDBJ whole genome shotgun (WGS) entry which is preliminary data.</text>
</comment>
<evidence type="ECO:0000313" key="2">
    <source>
        <dbReference type="Proteomes" id="UP000244184"/>
    </source>
</evidence>
<dbReference type="EMBL" id="PYHP01000033">
    <property type="protein sequence ID" value="PUA38737.1"/>
    <property type="molecule type" value="Genomic_DNA"/>
</dbReference>
<proteinExistence type="predicted"/>
<dbReference type="RefSeq" id="WP_108531885.1">
    <property type="nucleotide sequence ID" value="NZ_PYHP01000033.1"/>
</dbReference>
<evidence type="ECO:0000313" key="1">
    <source>
        <dbReference type="EMBL" id="PUA38737.1"/>
    </source>
</evidence>